<dbReference type="OrthoDB" id="6509975at2759"/>
<dbReference type="Pfam" id="PF00328">
    <property type="entry name" value="His_Phos_2"/>
    <property type="match status" value="1"/>
</dbReference>
<sequence length="245" mass="28283">MRFFDQCERFVKDVENNKTALKEVARFKSSPEMDAVRRRLSKRLQIPFELITAGMAETAFFLCSYEFAIKTEKSPWCDLLDETDAQFWKRGYGYDVNRKSSCMLFHHIWKSLDRAAHGKRNGEVPKTATIQVGHAETLLPLLSLMGFFKDETPLTADNFSSQHNRAFRSSRMVPYAANLVFVLFQCSDGLRLQLFLNEKPLRFPGMMDSAPLYDAVREHYSVLLHGCDFKTECDIAQSNLRNVEL</sequence>
<dbReference type="CDD" id="cd07061">
    <property type="entry name" value="HP_HAP_like"/>
    <property type="match status" value="1"/>
</dbReference>
<evidence type="ECO:0000313" key="3">
    <source>
        <dbReference type="Proteomes" id="UP000316079"/>
    </source>
</evidence>
<dbReference type="PANTHER" id="PTHR20963">
    <property type="entry name" value="MULTIPLE INOSITOL POLYPHOSPHATE PHOSPHATASE-RELATED"/>
    <property type="match status" value="1"/>
</dbReference>
<name>A0A553ML26_9TELE</name>
<protein>
    <recommendedName>
        <fullName evidence="4">Multiple inositol polyphosphate phosphatase 1</fullName>
    </recommendedName>
</protein>
<reference evidence="2 3" key="1">
    <citation type="journal article" date="2019" name="Sci. Data">
        <title>Hybrid genome assembly and annotation of Danionella translucida.</title>
        <authorList>
            <person name="Kadobianskyi M."/>
            <person name="Schulze L."/>
            <person name="Schuelke M."/>
            <person name="Judkewitz B."/>
        </authorList>
    </citation>
    <scope>NUCLEOTIDE SEQUENCE [LARGE SCALE GENOMIC DNA]</scope>
    <source>
        <strain evidence="2 3">Bolton</strain>
    </source>
</reference>
<evidence type="ECO:0000313" key="2">
    <source>
        <dbReference type="EMBL" id="TRY53876.1"/>
    </source>
</evidence>
<dbReference type="STRING" id="623744.A0A553ML26"/>
<dbReference type="GO" id="GO:0003993">
    <property type="term" value="F:acid phosphatase activity"/>
    <property type="evidence" value="ECO:0007669"/>
    <property type="project" value="TreeGrafter"/>
</dbReference>
<evidence type="ECO:0008006" key="4">
    <source>
        <dbReference type="Google" id="ProtNLM"/>
    </source>
</evidence>
<dbReference type="SUPFAM" id="SSF53254">
    <property type="entry name" value="Phosphoglycerate mutase-like"/>
    <property type="match status" value="1"/>
</dbReference>
<dbReference type="GO" id="GO:0052745">
    <property type="term" value="F:inositol phosphate phosphatase activity"/>
    <property type="evidence" value="ECO:0007669"/>
    <property type="project" value="TreeGrafter"/>
</dbReference>
<dbReference type="Gene3D" id="3.40.50.1240">
    <property type="entry name" value="Phosphoglycerate mutase-like"/>
    <property type="match status" value="1"/>
</dbReference>
<keyword evidence="3" id="KW-1185">Reference proteome</keyword>
<gene>
    <name evidence="2" type="ORF">DNTS_035625</name>
</gene>
<keyword evidence="1" id="KW-0378">Hydrolase</keyword>
<dbReference type="EMBL" id="SRMA01027430">
    <property type="protein sequence ID" value="TRY53876.1"/>
    <property type="molecule type" value="Genomic_DNA"/>
</dbReference>
<dbReference type="InterPro" id="IPR000560">
    <property type="entry name" value="His_Pase_clade-2"/>
</dbReference>
<accession>A0A553ML26</accession>
<organism evidence="2 3">
    <name type="scientific">Danionella cerebrum</name>
    <dbReference type="NCBI Taxonomy" id="2873325"/>
    <lineage>
        <taxon>Eukaryota</taxon>
        <taxon>Metazoa</taxon>
        <taxon>Chordata</taxon>
        <taxon>Craniata</taxon>
        <taxon>Vertebrata</taxon>
        <taxon>Euteleostomi</taxon>
        <taxon>Actinopterygii</taxon>
        <taxon>Neopterygii</taxon>
        <taxon>Teleostei</taxon>
        <taxon>Ostariophysi</taxon>
        <taxon>Cypriniformes</taxon>
        <taxon>Danionidae</taxon>
        <taxon>Danioninae</taxon>
        <taxon>Danionella</taxon>
    </lineage>
</organism>
<evidence type="ECO:0000256" key="1">
    <source>
        <dbReference type="ARBA" id="ARBA00022801"/>
    </source>
</evidence>
<dbReference type="Proteomes" id="UP000316079">
    <property type="component" value="Unassembled WGS sequence"/>
</dbReference>
<dbReference type="InterPro" id="IPR029033">
    <property type="entry name" value="His_PPase_superfam"/>
</dbReference>
<proteinExistence type="predicted"/>
<comment type="caution">
    <text evidence="2">The sequence shown here is derived from an EMBL/GenBank/DDBJ whole genome shotgun (WGS) entry which is preliminary data.</text>
</comment>
<dbReference type="PANTHER" id="PTHR20963:SF37">
    <property type="entry name" value="MULTIPLE INOSITOL POLYPHOSPHATE PHOSPHATASE 1"/>
    <property type="match status" value="1"/>
</dbReference>
<dbReference type="AlphaFoldDB" id="A0A553ML26"/>